<keyword evidence="4" id="KW-0934">Plastid</keyword>
<dbReference type="HAMAP" id="MF_01477">
    <property type="entry name" value="Iojap_RsfS"/>
    <property type="match status" value="1"/>
</dbReference>
<keyword evidence="9" id="KW-1185">Reference proteome</keyword>
<dbReference type="PANTHER" id="PTHR21043">
    <property type="entry name" value="IOJAP SUPERFAMILY ORTHOLOG"/>
    <property type="match status" value="1"/>
</dbReference>
<evidence type="ECO:0000256" key="6">
    <source>
        <dbReference type="ARBA" id="ARBA00061915"/>
    </source>
</evidence>
<evidence type="ECO:0000256" key="2">
    <source>
        <dbReference type="ARBA" id="ARBA00010574"/>
    </source>
</evidence>
<dbReference type="AlphaFoldDB" id="A0AAW1XMD9"/>
<organism evidence="8 9">
    <name type="scientific">Rubus argutus</name>
    <name type="common">Southern blackberry</name>
    <dbReference type="NCBI Taxonomy" id="59490"/>
    <lineage>
        <taxon>Eukaryota</taxon>
        <taxon>Viridiplantae</taxon>
        <taxon>Streptophyta</taxon>
        <taxon>Embryophyta</taxon>
        <taxon>Tracheophyta</taxon>
        <taxon>Spermatophyta</taxon>
        <taxon>Magnoliopsida</taxon>
        <taxon>eudicotyledons</taxon>
        <taxon>Gunneridae</taxon>
        <taxon>Pentapetalae</taxon>
        <taxon>rosids</taxon>
        <taxon>fabids</taxon>
        <taxon>Rosales</taxon>
        <taxon>Rosaceae</taxon>
        <taxon>Rosoideae</taxon>
        <taxon>Rosoideae incertae sedis</taxon>
        <taxon>Rubus</taxon>
    </lineage>
</organism>
<dbReference type="GO" id="GO:0017148">
    <property type="term" value="P:negative regulation of translation"/>
    <property type="evidence" value="ECO:0007669"/>
    <property type="project" value="TreeGrafter"/>
</dbReference>
<dbReference type="SUPFAM" id="SSF81301">
    <property type="entry name" value="Nucleotidyltransferase"/>
    <property type="match status" value="1"/>
</dbReference>
<dbReference type="Gene3D" id="3.30.460.10">
    <property type="entry name" value="Beta Polymerase, domain 2"/>
    <property type="match status" value="1"/>
</dbReference>
<dbReference type="Pfam" id="PF02410">
    <property type="entry name" value="RsfS"/>
    <property type="match status" value="1"/>
</dbReference>
<gene>
    <name evidence="8" type="ORF">M0R45_014317</name>
</gene>
<evidence type="ECO:0000313" key="8">
    <source>
        <dbReference type="EMBL" id="KAK9937536.1"/>
    </source>
</evidence>
<evidence type="ECO:0000256" key="4">
    <source>
        <dbReference type="ARBA" id="ARBA00022640"/>
    </source>
</evidence>
<evidence type="ECO:0000256" key="3">
    <source>
        <dbReference type="ARBA" id="ARBA00022528"/>
    </source>
</evidence>
<keyword evidence="5" id="KW-0809">Transit peptide</keyword>
<dbReference type="GO" id="GO:0043023">
    <property type="term" value="F:ribosomal large subunit binding"/>
    <property type="evidence" value="ECO:0007669"/>
    <property type="project" value="TreeGrafter"/>
</dbReference>
<sequence length="234" mass="26445">MAVPVTLSSPATGAGNRFYEDLQKLGLNKTSPAKLFSHKRLPCKCFWRLPRSKNTSRGLLRLRLAQGKEAEDSFIPNVSEDTDDMFDDLFDRYGKVVYSRKDKKPPSAELDDDAESLSFAVELAKVANEVKAGDIKVLFVKPLVYWTRFFIIVTAFSRPQIDAIGSKMRDLAEKKYGKIPTGDSKPNSWTLLDFGDVVIHIFLPPQRAFYNLEEFYGNATAIELPFENQPPMRG</sequence>
<dbReference type="GO" id="GO:0090071">
    <property type="term" value="P:negative regulation of ribosome biogenesis"/>
    <property type="evidence" value="ECO:0007669"/>
    <property type="project" value="TreeGrafter"/>
</dbReference>
<dbReference type="Proteomes" id="UP001457282">
    <property type="component" value="Unassembled WGS sequence"/>
</dbReference>
<evidence type="ECO:0000256" key="5">
    <source>
        <dbReference type="ARBA" id="ARBA00022946"/>
    </source>
</evidence>
<dbReference type="NCBIfam" id="TIGR00090">
    <property type="entry name" value="rsfS_iojap_ybeB"/>
    <property type="match status" value="1"/>
</dbReference>
<evidence type="ECO:0000256" key="7">
    <source>
        <dbReference type="ARBA" id="ARBA00069129"/>
    </source>
</evidence>
<comment type="subunit">
    <text evidence="6">Interacts with chloroplast ribosomal protein uL14c (rpl14).</text>
</comment>
<dbReference type="InterPro" id="IPR043519">
    <property type="entry name" value="NT_sf"/>
</dbReference>
<dbReference type="EMBL" id="JBEDUW010000003">
    <property type="protein sequence ID" value="KAK9937536.1"/>
    <property type="molecule type" value="Genomic_DNA"/>
</dbReference>
<comment type="subcellular location">
    <subcellularLocation>
        <location evidence="1">Plastid</location>
        <location evidence="1">Chloroplast</location>
    </subcellularLocation>
</comment>
<protein>
    <recommendedName>
        <fullName evidence="7">Protein Iojap, chloroplastic</fullName>
    </recommendedName>
</protein>
<dbReference type="PANTHER" id="PTHR21043:SF2">
    <property type="entry name" value="PROTEIN IOJAP, CHLOROPLASTIC"/>
    <property type="match status" value="1"/>
</dbReference>
<dbReference type="GO" id="GO:0009507">
    <property type="term" value="C:chloroplast"/>
    <property type="evidence" value="ECO:0007669"/>
    <property type="project" value="UniProtKB-SubCell"/>
</dbReference>
<name>A0AAW1XMD9_RUBAR</name>
<dbReference type="FunFam" id="3.30.460.10:FF:000026">
    <property type="entry name" value="Protein Iojap, chloroplastic"/>
    <property type="match status" value="1"/>
</dbReference>
<dbReference type="InterPro" id="IPR004394">
    <property type="entry name" value="Iojap/RsfS/C7orf30"/>
</dbReference>
<evidence type="ECO:0000313" key="9">
    <source>
        <dbReference type="Proteomes" id="UP001457282"/>
    </source>
</evidence>
<reference evidence="8 9" key="1">
    <citation type="journal article" date="2023" name="G3 (Bethesda)">
        <title>A chromosome-length genome assembly and annotation of blackberry (Rubus argutus, cv. 'Hillquist').</title>
        <authorList>
            <person name="Bruna T."/>
            <person name="Aryal R."/>
            <person name="Dudchenko O."/>
            <person name="Sargent D.J."/>
            <person name="Mead D."/>
            <person name="Buti M."/>
            <person name="Cavallini A."/>
            <person name="Hytonen T."/>
            <person name="Andres J."/>
            <person name="Pham M."/>
            <person name="Weisz D."/>
            <person name="Mascagni F."/>
            <person name="Usai G."/>
            <person name="Natali L."/>
            <person name="Bassil N."/>
            <person name="Fernandez G.E."/>
            <person name="Lomsadze A."/>
            <person name="Armour M."/>
            <person name="Olukolu B."/>
            <person name="Poorten T."/>
            <person name="Britton C."/>
            <person name="Davik J."/>
            <person name="Ashrafi H."/>
            <person name="Aiden E.L."/>
            <person name="Borodovsky M."/>
            <person name="Worthington M."/>
        </authorList>
    </citation>
    <scope>NUCLEOTIDE SEQUENCE [LARGE SCALE GENOMIC DNA]</scope>
    <source>
        <strain evidence="8">PI 553951</strain>
    </source>
</reference>
<proteinExistence type="inferred from homology"/>
<keyword evidence="3" id="KW-0150">Chloroplast</keyword>
<comment type="similarity">
    <text evidence="2">Belongs to the Iojap/RsfS family.</text>
</comment>
<evidence type="ECO:0000256" key="1">
    <source>
        <dbReference type="ARBA" id="ARBA00004229"/>
    </source>
</evidence>
<accession>A0AAW1XMD9</accession>
<comment type="caution">
    <text evidence="8">The sequence shown here is derived from an EMBL/GenBank/DDBJ whole genome shotgun (WGS) entry which is preliminary data.</text>
</comment>